<evidence type="ECO:0000256" key="3">
    <source>
        <dbReference type="ARBA" id="ARBA00023125"/>
    </source>
</evidence>
<dbReference type="RefSeq" id="WP_320331930.1">
    <property type="nucleotide sequence ID" value="NZ_JAVRDO010000009.1"/>
</dbReference>
<dbReference type="PANTHER" id="PTHR33154:SF18">
    <property type="entry name" value="ARSENICAL RESISTANCE OPERON REPRESSOR"/>
    <property type="match status" value="1"/>
</dbReference>
<gene>
    <name evidence="6" type="ORF">RED13_003007</name>
</gene>
<name>A0ABU5C246_9GAMM</name>
<keyword evidence="7" id="KW-1185">Reference proteome</keyword>
<dbReference type="CDD" id="cd00090">
    <property type="entry name" value="HTH_ARSR"/>
    <property type="match status" value="1"/>
</dbReference>
<dbReference type="PROSITE" id="PS50987">
    <property type="entry name" value="HTH_ARSR_2"/>
    <property type="match status" value="1"/>
</dbReference>
<evidence type="ECO:0000313" key="7">
    <source>
        <dbReference type="Proteomes" id="UP001281217"/>
    </source>
</evidence>
<keyword evidence="4" id="KW-0804">Transcription</keyword>
<accession>A0ABU5C246</accession>
<dbReference type="SMART" id="SM00418">
    <property type="entry name" value="HTH_ARSR"/>
    <property type="match status" value="1"/>
</dbReference>
<proteinExistence type="predicted"/>
<dbReference type="Proteomes" id="UP001281217">
    <property type="component" value="Unassembled WGS sequence"/>
</dbReference>
<evidence type="ECO:0000256" key="2">
    <source>
        <dbReference type="ARBA" id="ARBA00023015"/>
    </source>
</evidence>
<evidence type="ECO:0000256" key="4">
    <source>
        <dbReference type="ARBA" id="ARBA00023163"/>
    </source>
</evidence>
<keyword evidence="3" id="KW-0238">DNA-binding</keyword>
<dbReference type="PRINTS" id="PR00778">
    <property type="entry name" value="HTHARSR"/>
</dbReference>
<organism evidence="6 7">
    <name type="scientific">Halopseudomonas formosensis</name>
    <dbReference type="NCBI Taxonomy" id="1002526"/>
    <lineage>
        <taxon>Bacteria</taxon>
        <taxon>Pseudomonadati</taxon>
        <taxon>Pseudomonadota</taxon>
        <taxon>Gammaproteobacteria</taxon>
        <taxon>Pseudomonadales</taxon>
        <taxon>Pseudomonadaceae</taxon>
        <taxon>Halopseudomonas</taxon>
    </lineage>
</organism>
<keyword evidence="1" id="KW-0059">Arsenical resistance</keyword>
<dbReference type="InterPro" id="IPR036390">
    <property type="entry name" value="WH_DNA-bd_sf"/>
</dbReference>
<comment type="caution">
    <text evidence="6">The sequence shown here is derived from an EMBL/GenBank/DDBJ whole genome shotgun (WGS) entry which is preliminary data.</text>
</comment>
<reference evidence="7" key="1">
    <citation type="submission" date="2023-07" db="EMBL/GenBank/DDBJ databases">
        <authorList>
            <person name="de Witt J."/>
        </authorList>
    </citation>
    <scope>NUCLEOTIDE SEQUENCE [LARGE SCALE GENOMIC DNA]</scope>
    <source>
        <strain evidence="7">FZJ</strain>
    </source>
</reference>
<keyword evidence="2" id="KW-0805">Transcription regulation</keyword>
<dbReference type="EMBL" id="JAVRDO010000009">
    <property type="protein sequence ID" value="MDX9688544.1"/>
    <property type="molecule type" value="Genomic_DNA"/>
</dbReference>
<evidence type="ECO:0000259" key="5">
    <source>
        <dbReference type="PROSITE" id="PS50987"/>
    </source>
</evidence>
<feature type="non-terminal residue" evidence="6">
    <location>
        <position position="71"/>
    </location>
</feature>
<dbReference type="PANTHER" id="PTHR33154">
    <property type="entry name" value="TRANSCRIPTIONAL REGULATOR, ARSR FAMILY"/>
    <property type="match status" value="1"/>
</dbReference>
<dbReference type="InterPro" id="IPR051081">
    <property type="entry name" value="HTH_MetalResp_TranReg"/>
</dbReference>
<dbReference type="Gene3D" id="1.10.10.10">
    <property type="entry name" value="Winged helix-like DNA-binding domain superfamily/Winged helix DNA-binding domain"/>
    <property type="match status" value="1"/>
</dbReference>
<dbReference type="NCBIfam" id="NF033788">
    <property type="entry name" value="HTH_metalloreg"/>
    <property type="match status" value="1"/>
</dbReference>
<protein>
    <submittedName>
        <fullName evidence="6">Metalloregulator ArsR/SmtB family transcription factor</fullName>
    </submittedName>
</protein>
<feature type="domain" description="HTH arsR-type" evidence="5">
    <location>
        <begin position="1"/>
        <end position="71"/>
    </location>
</feature>
<dbReference type="InterPro" id="IPR036388">
    <property type="entry name" value="WH-like_DNA-bd_sf"/>
</dbReference>
<sequence length="71" mass="8119">MADHLTPTTVFKCLADETRIRLMLLITREEELCVCELTCALNESQPKVSRHLAQLRNCGLLEDRRCSGLMK</sequence>
<dbReference type="InterPro" id="IPR011991">
    <property type="entry name" value="ArsR-like_HTH"/>
</dbReference>
<evidence type="ECO:0000313" key="6">
    <source>
        <dbReference type="EMBL" id="MDX9688544.1"/>
    </source>
</evidence>
<dbReference type="SUPFAM" id="SSF46785">
    <property type="entry name" value="Winged helix' DNA-binding domain"/>
    <property type="match status" value="1"/>
</dbReference>
<evidence type="ECO:0000256" key="1">
    <source>
        <dbReference type="ARBA" id="ARBA00022849"/>
    </source>
</evidence>
<dbReference type="Pfam" id="PF01022">
    <property type="entry name" value="HTH_5"/>
    <property type="match status" value="1"/>
</dbReference>
<dbReference type="InterPro" id="IPR001845">
    <property type="entry name" value="HTH_ArsR_DNA-bd_dom"/>
</dbReference>